<dbReference type="SUPFAM" id="SSF51735">
    <property type="entry name" value="NAD(P)-binding Rossmann-fold domains"/>
    <property type="match status" value="1"/>
</dbReference>
<protein>
    <recommendedName>
        <fullName evidence="2">Thioester reductase (TE) domain-containing protein</fullName>
    </recommendedName>
</protein>
<feature type="domain" description="Thioester reductase (TE)" evidence="2">
    <location>
        <begin position="31"/>
        <end position="78"/>
    </location>
</feature>
<dbReference type="Pfam" id="PF07993">
    <property type="entry name" value="NAD_binding_4"/>
    <property type="match status" value="1"/>
</dbReference>
<dbReference type="EMBL" id="SNRY01009096">
    <property type="protein sequence ID" value="KAA6307543.1"/>
    <property type="molecule type" value="Genomic_DNA"/>
</dbReference>
<dbReference type="InterPro" id="IPR013120">
    <property type="entry name" value="FAR_NAD-bd"/>
</dbReference>
<dbReference type="Gene3D" id="3.40.50.720">
    <property type="entry name" value="NAD(P)-binding Rossmann-like Domain"/>
    <property type="match status" value="1"/>
</dbReference>
<dbReference type="AlphaFoldDB" id="A0A5J4PGD8"/>
<keyword evidence="1" id="KW-0812">Transmembrane</keyword>
<evidence type="ECO:0000313" key="3">
    <source>
        <dbReference type="EMBL" id="KAA6307543.1"/>
    </source>
</evidence>
<keyword evidence="1" id="KW-1133">Transmembrane helix</keyword>
<feature type="transmembrane region" description="Helical" evidence="1">
    <location>
        <begin position="29"/>
        <end position="50"/>
    </location>
</feature>
<accession>A0A5J4PGD8</accession>
<dbReference type="InterPro" id="IPR036291">
    <property type="entry name" value="NAD(P)-bd_dom_sf"/>
</dbReference>
<gene>
    <name evidence="3" type="ORF">EZS27_040787</name>
</gene>
<evidence type="ECO:0000256" key="1">
    <source>
        <dbReference type="SAM" id="Phobius"/>
    </source>
</evidence>
<name>A0A5J4PGD8_9ZZZZ</name>
<comment type="caution">
    <text evidence="3">The sequence shown here is derived from an EMBL/GenBank/DDBJ whole genome shotgun (WGS) entry which is preliminary data.</text>
</comment>
<evidence type="ECO:0000259" key="2">
    <source>
        <dbReference type="Pfam" id="PF07993"/>
    </source>
</evidence>
<reference evidence="3" key="1">
    <citation type="submission" date="2019-03" db="EMBL/GenBank/DDBJ databases">
        <title>Single cell metagenomics reveals metabolic interactions within the superorganism composed of flagellate Streblomastix strix and complex community of Bacteroidetes bacteria on its surface.</title>
        <authorList>
            <person name="Treitli S.C."/>
            <person name="Kolisko M."/>
            <person name="Husnik F."/>
            <person name="Keeling P."/>
            <person name="Hampl V."/>
        </authorList>
    </citation>
    <scope>NUCLEOTIDE SEQUENCE</scope>
    <source>
        <strain evidence="3">STM</strain>
    </source>
</reference>
<feature type="non-terminal residue" evidence="3">
    <location>
        <position position="87"/>
    </location>
</feature>
<sequence>MHPNQIIDQDLERITASDLDWKRFEGKTILITGANGFLPAYMVETLLFLIQKGIIKVVKVLALVRNKEKAEKRFSHLLDNKCLQFIV</sequence>
<keyword evidence="1" id="KW-0472">Membrane</keyword>
<proteinExistence type="predicted"/>
<organism evidence="3">
    <name type="scientific">termite gut metagenome</name>
    <dbReference type="NCBI Taxonomy" id="433724"/>
    <lineage>
        <taxon>unclassified sequences</taxon>
        <taxon>metagenomes</taxon>
        <taxon>organismal metagenomes</taxon>
    </lineage>
</organism>